<comment type="caution">
    <text evidence="3">The sequence shown here is derived from an EMBL/GenBank/DDBJ whole genome shotgun (WGS) entry which is preliminary data.</text>
</comment>
<dbReference type="OrthoDB" id="7281031at2"/>
<name>A0A5B2TF10_9PROT</name>
<gene>
    <name evidence="3" type="ORF">F0Q34_10590</name>
</gene>
<organism evidence="3 4">
    <name type="scientific">Teichococcus oryzae</name>
    <dbReference type="NCBI Taxonomy" id="1608942"/>
    <lineage>
        <taxon>Bacteria</taxon>
        <taxon>Pseudomonadati</taxon>
        <taxon>Pseudomonadota</taxon>
        <taxon>Alphaproteobacteria</taxon>
        <taxon>Acetobacterales</taxon>
        <taxon>Roseomonadaceae</taxon>
        <taxon>Roseomonas</taxon>
    </lineage>
</organism>
<evidence type="ECO:0000313" key="3">
    <source>
        <dbReference type="EMBL" id="KAA2213082.1"/>
    </source>
</evidence>
<keyword evidence="4" id="KW-1185">Reference proteome</keyword>
<sequence>MSDTPKDTPKSDPGRKNGGKGRPPEVTPGAPPAGAGSSPASAPAAPEAKAAPAKPADAARPMEATPPAATVPPKPRPESGTPSVPRPASAPPAPERHDRLALPVAVVSGIVALAALGITLADRGRVDLGRIDRLEQGQASLPALTGQVQALAGQTGQAGQRFAALETALREGAAAQNNQIQALRDQVAGQRSDREALQRAADARIEAAERSLSQRINGAESQLAQRIASAEAALGPRFAAVENAMQQRVAAVERESAERMAAAERASAERLAARDRELDARFAVLQQRESRLDVAERRLAVLVATTAADSALAAGRPLGRALANLPGEAPAALSRYASAAPPTEASLRLSFDDAARAARAQSQPSTEGQTVWESAAQRLGNLVTVRRGEDVVWGDAISGELEEARRALDAGDLPAAVQKVEALPGPVRSAMSGWLGEARGLLAARAALETLRAGGQG</sequence>
<protein>
    <submittedName>
        <fullName evidence="3">Uncharacterized protein</fullName>
    </submittedName>
</protein>
<feature type="compositionally biased region" description="Low complexity" evidence="2">
    <location>
        <begin position="32"/>
        <end position="68"/>
    </location>
</feature>
<dbReference type="RefSeq" id="WP_149812195.1">
    <property type="nucleotide sequence ID" value="NZ_VUKA01000004.1"/>
</dbReference>
<evidence type="ECO:0000256" key="2">
    <source>
        <dbReference type="SAM" id="MobiDB-lite"/>
    </source>
</evidence>
<feature type="region of interest" description="Disordered" evidence="2">
    <location>
        <begin position="1"/>
        <end position="95"/>
    </location>
</feature>
<keyword evidence="1" id="KW-0175">Coiled coil</keyword>
<evidence type="ECO:0000256" key="1">
    <source>
        <dbReference type="SAM" id="Coils"/>
    </source>
</evidence>
<accession>A0A5B2TF10</accession>
<feature type="compositionally biased region" description="Basic and acidic residues" evidence="2">
    <location>
        <begin position="1"/>
        <end position="15"/>
    </location>
</feature>
<evidence type="ECO:0000313" key="4">
    <source>
        <dbReference type="Proteomes" id="UP000322110"/>
    </source>
</evidence>
<feature type="compositionally biased region" description="Pro residues" evidence="2">
    <location>
        <begin position="84"/>
        <end position="93"/>
    </location>
</feature>
<feature type="coiled-coil region" evidence="1">
    <location>
        <begin position="173"/>
        <end position="200"/>
    </location>
</feature>
<reference evidence="3 4" key="1">
    <citation type="journal article" date="2015" name="Int. J. Syst. Evol. Microbiol.">
        <title>Roseomonas oryzae sp. nov., isolated from paddy rhizosphere soil.</title>
        <authorList>
            <person name="Ramaprasad E.V."/>
            <person name="Sasikala Ch."/>
            <person name="Ramana Ch.V."/>
        </authorList>
    </citation>
    <scope>NUCLEOTIDE SEQUENCE [LARGE SCALE GENOMIC DNA]</scope>
    <source>
        <strain evidence="3 4">KCTC 42542</strain>
    </source>
</reference>
<dbReference type="Proteomes" id="UP000322110">
    <property type="component" value="Unassembled WGS sequence"/>
</dbReference>
<dbReference type="AlphaFoldDB" id="A0A5B2TF10"/>
<proteinExistence type="predicted"/>
<dbReference type="EMBL" id="VUKA01000004">
    <property type="protein sequence ID" value="KAA2213082.1"/>
    <property type="molecule type" value="Genomic_DNA"/>
</dbReference>